<dbReference type="GeneID" id="94175418"/>
<dbReference type="OrthoDB" id="265574at2759"/>
<dbReference type="EMBL" id="JAFHKP010000012">
    <property type="protein sequence ID" value="KAG5483612.1"/>
    <property type="molecule type" value="Genomic_DNA"/>
</dbReference>
<gene>
    <name evidence="2" type="ORF">CUR178_08279</name>
</gene>
<reference evidence="2 3" key="1">
    <citation type="submission" date="2021-02" db="EMBL/GenBank/DDBJ databases">
        <title>Leishmania (Mundinia) enrietti genome sequencing and assembly.</title>
        <authorList>
            <person name="Almutairi H."/>
            <person name="Gatherer D."/>
        </authorList>
    </citation>
    <scope>NUCLEOTIDE SEQUENCE [LARGE SCALE GENOMIC DNA]</scope>
    <source>
        <strain evidence="2">CUR178</strain>
    </source>
</reference>
<keyword evidence="3" id="KW-1185">Reference proteome</keyword>
<accession>A0A836GKC4</accession>
<name>A0A836GKC4_LEIEN</name>
<evidence type="ECO:0000313" key="2">
    <source>
        <dbReference type="EMBL" id="KAG5483612.1"/>
    </source>
</evidence>
<evidence type="ECO:0000313" key="3">
    <source>
        <dbReference type="Proteomes" id="UP000674179"/>
    </source>
</evidence>
<feature type="compositionally biased region" description="Basic and acidic residues" evidence="1">
    <location>
        <begin position="177"/>
        <end position="186"/>
    </location>
</feature>
<dbReference type="KEGG" id="lenr:94175418"/>
<feature type="compositionally biased region" description="Polar residues" evidence="1">
    <location>
        <begin position="116"/>
        <end position="131"/>
    </location>
</feature>
<feature type="region of interest" description="Disordered" evidence="1">
    <location>
        <begin position="1"/>
        <end position="30"/>
    </location>
</feature>
<feature type="compositionally biased region" description="Basic residues" evidence="1">
    <location>
        <begin position="76"/>
        <end position="87"/>
    </location>
</feature>
<feature type="region of interest" description="Disordered" evidence="1">
    <location>
        <begin position="169"/>
        <end position="207"/>
    </location>
</feature>
<feature type="region of interest" description="Disordered" evidence="1">
    <location>
        <begin position="374"/>
        <end position="396"/>
    </location>
</feature>
<sequence>MASCESAFSITTPSSPVHPTAHRSDTAGGTAAAIAAGAGRVMTDTATMSPPSSSALRTVAKKIESATQTELSQTHPHPHHQQQRQRQKQPCSSGFLDPFFLTEIDQNVQSFNSAAGANGSRTSLSGDTASANAKDATLLSPRVEGVPPARVKAMCRSRSACEVQRDCRPHTLTGSGLRKDEADDGRRKRRQPSSSPPSSRRDTADCFSGGEAVAPIAEVTAADSVVTATARASAAEAELSSPIAKSRSLLSAWATGWSLTTGRAPALSTDSGVATGRVSACLSSPGSFSFLHSRPGSGNRDTPEGSYRLDCKATLLPGESVATAVSADSSAASLHACEAQESATHEVKSSAPTGATTVRAAAKLLASLILQRSPSSTASLHPTSHTKGDAADAGRRQSMELHSPVMLPSSIEEVPCGVEHDVLGAHEDEMCDMKVNPVPAMEDADRRRRVVAEEVTVRPSSASRRAQHPRWSVHLLPVAAWLCGSSAVGASMSKALWRAFAWSWPALLTPCPCASARIEQRTTQSPSTVLTSEVAGPENCASRWRRSFAFTSPDLYMSPPSSFQAYTPLKLPAKVAAMLCCRERHRASLSFSARSSSSKPGNLCAVPPALTIGSTTSPMPLMQHLVTPPSAADTSAGPASTGRHFTRDPSRPTAAAEEGASRQSCELRRLARCYTHFERAVEQHGDGGVWPARGFSSLEACESANLMTAASVAEADTESSLHDDGEGVAWPLSALTLGSAPSTPGTHGPTSPRLASTFPFSPVSAVLRCEKEEDIFTSAAMWALEQMNDEH</sequence>
<dbReference type="Proteomes" id="UP000674179">
    <property type="component" value="Chromosome 12"/>
</dbReference>
<feature type="compositionally biased region" description="Polar residues" evidence="1">
    <location>
        <begin position="44"/>
        <end position="56"/>
    </location>
</feature>
<proteinExistence type="predicted"/>
<evidence type="ECO:0000256" key="1">
    <source>
        <dbReference type="SAM" id="MobiDB-lite"/>
    </source>
</evidence>
<feature type="region of interest" description="Disordered" evidence="1">
    <location>
        <begin position="42"/>
        <end position="94"/>
    </location>
</feature>
<feature type="compositionally biased region" description="Polar residues" evidence="1">
    <location>
        <begin position="374"/>
        <end position="385"/>
    </location>
</feature>
<dbReference type="RefSeq" id="XP_067694829.1">
    <property type="nucleotide sequence ID" value="XM_067839908.1"/>
</dbReference>
<dbReference type="AlphaFoldDB" id="A0A836GKC4"/>
<feature type="compositionally biased region" description="Polar residues" evidence="1">
    <location>
        <begin position="1"/>
        <end position="17"/>
    </location>
</feature>
<feature type="region of interest" description="Disordered" evidence="1">
    <location>
        <begin position="628"/>
        <end position="661"/>
    </location>
</feature>
<organism evidence="2 3">
    <name type="scientific">Leishmania enriettii</name>
    <dbReference type="NCBI Taxonomy" id="5663"/>
    <lineage>
        <taxon>Eukaryota</taxon>
        <taxon>Discoba</taxon>
        <taxon>Euglenozoa</taxon>
        <taxon>Kinetoplastea</taxon>
        <taxon>Metakinetoplastina</taxon>
        <taxon>Trypanosomatida</taxon>
        <taxon>Trypanosomatidae</taxon>
        <taxon>Leishmaniinae</taxon>
        <taxon>Leishmania</taxon>
    </lineage>
</organism>
<comment type="caution">
    <text evidence="2">The sequence shown here is derived from an EMBL/GenBank/DDBJ whole genome shotgun (WGS) entry which is preliminary data.</text>
</comment>
<protein>
    <submittedName>
        <fullName evidence="2">Uncharacterized protein</fullName>
    </submittedName>
</protein>
<feature type="compositionally biased region" description="Basic and acidic residues" evidence="1">
    <location>
        <begin position="386"/>
        <end position="396"/>
    </location>
</feature>
<feature type="region of interest" description="Disordered" evidence="1">
    <location>
        <begin position="116"/>
        <end position="141"/>
    </location>
</feature>